<dbReference type="SUPFAM" id="SSF49503">
    <property type="entry name" value="Cupredoxins"/>
    <property type="match status" value="1"/>
</dbReference>
<reference evidence="4" key="1">
    <citation type="submission" date="2020-05" db="EMBL/GenBank/DDBJ databases">
        <authorList>
            <person name="Chiriac C."/>
            <person name="Salcher M."/>
            <person name="Ghai R."/>
            <person name="Kavagutti S V."/>
        </authorList>
    </citation>
    <scope>NUCLEOTIDE SEQUENCE</scope>
</reference>
<dbReference type="PANTHER" id="PTHR36507:SF1">
    <property type="entry name" value="BLL1555 PROTEIN"/>
    <property type="match status" value="1"/>
</dbReference>
<dbReference type="PANTHER" id="PTHR36507">
    <property type="entry name" value="BLL1555 PROTEIN"/>
    <property type="match status" value="1"/>
</dbReference>
<keyword evidence="1" id="KW-0479">Metal-binding</keyword>
<dbReference type="AlphaFoldDB" id="A0A6J7E2X7"/>
<gene>
    <name evidence="4" type="ORF">UFOPK3376_01081</name>
</gene>
<dbReference type="PROSITE" id="PS51257">
    <property type="entry name" value="PROKAR_LIPOPROTEIN"/>
    <property type="match status" value="1"/>
</dbReference>
<evidence type="ECO:0000256" key="2">
    <source>
        <dbReference type="ARBA" id="ARBA00023008"/>
    </source>
</evidence>
<dbReference type="GO" id="GO:0009055">
    <property type="term" value="F:electron transfer activity"/>
    <property type="evidence" value="ECO:0007669"/>
    <property type="project" value="InterPro"/>
</dbReference>
<dbReference type="InterPro" id="IPR052721">
    <property type="entry name" value="ET_Amicyanin"/>
</dbReference>
<feature type="domain" description="Blue (type 1) copper" evidence="3">
    <location>
        <begin position="62"/>
        <end position="141"/>
    </location>
</feature>
<keyword evidence="2" id="KW-0186">Copper</keyword>
<dbReference type="InterPro" id="IPR000923">
    <property type="entry name" value="BlueCu_1"/>
</dbReference>
<sequence length="143" mass="14559">MKATIKRARSGVLGAVLLFALAGCAPDPSDLASSPGTAGTTASTTAATVASTGVVVKINVIDNNFRPQASTAKVGDTVEFTNKGKNDHNVLPQSGTGWGMDTAGFHPGDVYGHVFTAPGVYAFYCSIHGTNKVGMVGTITVTE</sequence>
<dbReference type="EMBL" id="CAFBLP010000021">
    <property type="protein sequence ID" value="CAB4875184.1"/>
    <property type="molecule type" value="Genomic_DNA"/>
</dbReference>
<evidence type="ECO:0000259" key="3">
    <source>
        <dbReference type="Pfam" id="PF00127"/>
    </source>
</evidence>
<accession>A0A6J7E2X7</accession>
<dbReference type="InterPro" id="IPR008972">
    <property type="entry name" value="Cupredoxin"/>
</dbReference>
<evidence type="ECO:0000313" key="4">
    <source>
        <dbReference type="EMBL" id="CAB4875184.1"/>
    </source>
</evidence>
<organism evidence="4">
    <name type="scientific">freshwater metagenome</name>
    <dbReference type="NCBI Taxonomy" id="449393"/>
    <lineage>
        <taxon>unclassified sequences</taxon>
        <taxon>metagenomes</taxon>
        <taxon>ecological metagenomes</taxon>
    </lineage>
</organism>
<dbReference type="GO" id="GO:0005507">
    <property type="term" value="F:copper ion binding"/>
    <property type="evidence" value="ECO:0007669"/>
    <property type="project" value="InterPro"/>
</dbReference>
<proteinExistence type="predicted"/>
<dbReference type="Gene3D" id="2.60.40.420">
    <property type="entry name" value="Cupredoxins - blue copper proteins"/>
    <property type="match status" value="1"/>
</dbReference>
<name>A0A6J7E2X7_9ZZZZ</name>
<evidence type="ECO:0000256" key="1">
    <source>
        <dbReference type="ARBA" id="ARBA00022723"/>
    </source>
</evidence>
<protein>
    <submittedName>
        <fullName evidence="4">Unannotated protein</fullName>
    </submittedName>
</protein>
<dbReference type="Pfam" id="PF00127">
    <property type="entry name" value="Copper-bind"/>
    <property type="match status" value="1"/>
</dbReference>